<dbReference type="PROSITE" id="PS00690">
    <property type="entry name" value="DEAH_ATP_HELICASE"/>
    <property type="match status" value="1"/>
</dbReference>
<dbReference type="SMART" id="SM00490">
    <property type="entry name" value="HELICc"/>
    <property type="match status" value="1"/>
</dbReference>
<comment type="catalytic activity">
    <reaction evidence="10">
        <text>ATP + H2O = ADP + phosphate + H(+)</text>
        <dbReference type="Rhea" id="RHEA:13065"/>
        <dbReference type="ChEBI" id="CHEBI:15377"/>
        <dbReference type="ChEBI" id="CHEBI:15378"/>
        <dbReference type="ChEBI" id="CHEBI:30616"/>
        <dbReference type="ChEBI" id="CHEBI:43474"/>
        <dbReference type="ChEBI" id="CHEBI:456216"/>
    </reaction>
</comment>
<feature type="compositionally biased region" description="Basic and acidic residues" evidence="11">
    <location>
        <begin position="47"/>
        <end position="71"/>
    </location>
</feature>
<dbReference type="GO" id="GO:0140658">
    <property type="term" value="F:ATP-dependent chromatin remodeler activity"/>
    <property type="evidence" value="ECO:0007669"/>
    <property type="project" value="TreeGrafter"/>
</dbReference>
<feature type="compositionally biased region" description="Acidic residues" evidence="11">
    <location>
        <begin position="251"/>
        <end position="261"/>
    </location>
</feature>
<feature type="compositionally biased region" description="Basic residues" evidence="11">
    <location>
        <begin position="266"/>
        <end position="281"/>
    </location>
</feature>
<keyword evidence="9" id="KW-0539">Nucleus</keyword>
<feature type="domain" description="Chromo" evidence="12">
    <location>
        <begin position="349"/>
        <end position="440"/>
    </location>
</feature>
<dbReference type="InterPro" id="IPR001650">
    <property type="entry name" value="Helicase_C-like"/>
</dbReference>
<organism evidence="15 16">
    <name type="scientific">Stichopus japonicus</name>
    <name type="common">Sea cucumber</name>
    <dbReference type="NCBI Taxonomy" id="307972"/>
    <lineage>
        <taxon>Eukaryota</taxon>
        <taxon>Metazoa</taxon>
        <taxon>Echinodermata</taxon>
        <taxon>Eleutherozoa</taxon>
        <taxon>Echinozoa</taxon>
        <taxon>Holothuroidea</taxon>
        <taxon>Aspidochirotacea</taxon>
        <taxon>Aspidochirotida</taxon>
        <taxon>Stichopodidae</taxon>
        <taxon>Apostichopus</taxon>
    </lineage>
</organism>
<feature type="compositionally biased region" description="Acidic residues" evidence="11">
    <location>
        <begin position="103"/>
        <end position="150"/>
    </location>
</feature>
<evidence type="ECO:0000256" key="9">
    <source>
        <dbReference type="ARBA" id="ARBA00023242"/>
    </source>
</evidence>
<evidence type="ECO:0000256" key="10">
    <source>
        <dbReference type="ARBA" id="ARBA00049360"/>
    </source>
</evidence>
<dbReference type="FunFam" id="2.40.50.40:FF:000014">
    <property type="entry name" value="Chromodomain-helicase-DNA-binding protein 2 isoform 1"/>
    <property type="match status" value="1"/>
</dbReference>
<dbReference type="Pfam" id="PF18375">
    <property type="entry name" value="CDH1_2_SANT_HL1"/>
    <property type="match status" value="1"/>
</dbReference>
<dbReference type="InterPro" id="IPR040793">
    <property type="entry name" value="CDH1_2_SANT_HL1"/>
</dbReference>
<feature type="domain" description="Helicase ATP-binding" evidence="13">
    <location>
        <begin position="572"/>
        <end position="743"/>
    </location>
</feature>
<keyword evidence="6" id="KW-0805">Transcription regulation</keyword>
<keyword evidence="4" id="KW-0378">Hydrolase</keyword>
<evidence type="ECO:0000256" key="1">
    <source>
        <dbReference type="ARBA" id="ARBA00004123"/>
    </source>
</evidence>
<keyword evidence="2" id="KW-0677">Repeat</keyword>
<dbReference type="FunFam" id="3.40.50.300:FF:000130">
    <property type="entry name" value="Chromodomain-helicase-DNA-binding protein 2 isoform 1"/>
    <property type="match status" value="1"/>
</dbReference>
<keyword evidence="16" id="KW-1185">Reference proteome</keyword>
<name>A0A2G8KHD3_STIJA</name>
<feature type="domain" description="Chromo" evidence="12">
    <location>
        <begin position="465"/>
        <end position="532"/>
    </location>
</feature>
<evidence type="ECO:0000256" key="11">
    <source>
        <dbReference type="SAM" id="MobiDB-lite"/>
    </source>
</evidence>
<dbReference type="SUPFAM" id="SSF54160">
    <property type="entry name" value="Chromo domain-like"/>
    <property type="match status" value="2"/>
</dbReference>
<evidence type="ECO:0000256" key="3">
    <source>
        <dbReference type="ARBA" id="ARBA00022741"/>
    </source>
</evidence>
<dbReference type="CDD" id="cd18661">
    <property type="entry name" value="CD2_tandem_CHD1-2_like"/>
    <property type="match status" value="1"/>
</dbReference>
<feature type="compositionally biased region" description="Low complexity" evidence="11">
    <location>
        <begin position="222"/>
        <end position="232"/>
    </location>
</feature>
<reference evidence="15 16" key="1">
    <citation type="journal article" date="2017" name="PLoS Biol.">
        <title>The sea cucumber genome provides insights into morphological evolution and visceral regeneration.</title>
        <authorList>
            <person name="Zhang X."/>
            <person name="Sun L."/>
            <person name="Yuan J."/>
            <person name="Sun Y."/>
            <person name="Gao Y."/>
            <person name="Zhang L."/>
            <person name="Li S."/>
            <person name="Dai H."/>
            <person name="Hamel J.F."/>
            <person name="Liu C."/>
            <person name="Yu Y."/>
            <person name="Liu S."/>
            <person name="Lin W."/>
            <person name="Guo K."/>
            <person name="Jin S."/>
            <person name="Xu P."/>
            <person name="Storey K.B."/>
            <person name="Huan P."/>
            <person name="Zhang T."/>
            <person name="Zhou Y."/>
            <person name="Zhang J."/>
            <person name="Lin C."/>
            <person name="Li X."/>
            <person name="Xing L."/>
            <person name="Huo D."/>
            <person name="Sun M."/>
            <person name="Wang L."/>
            <person name="Mercier A."/>
            <person name="Li F."/>
            <person name="Yang H."/>
            <person name="Xiang J."/>
        </authorList>
    </citation>
    <scope>NUCLEOTIDE SEQUENCE [LARGE SCALE GENOMIC DNA]</scope>
    <source>
        <strain evidence="15">Shaxun</strain>
        <tissue evidence="15">Muscle</tissue>
    </source>
</reference>
<dbReference type="SMART" id="SM00298">
    <property type="entry name" value="CHROMO"/>
    <property type="match status" value="2"/>
</dbReference>
<evidence type="ECO:0000256" key="7">
    <source>
        <dbReference type="ARBA" id="ARBA00023125"/>
    </source>
</evidence>
<dbReference type="CDD" id="cd18793">
    <property type="entry name" value="SF2_C_SNF"/>
    <property type="match status" value="1"/>
</dbReference>
<evidence type="ECO:0000259" key="14">
    <source>
        <dbReference type="PROSITE" id="PS51194"/>
    </source>
</evidence>
<dbReference type="Pfam" id="PF00271">
    <property type="entry name" value="Helicase_C"/>
    <property type="match status" value="1"/>
</dbReference>
<dbReference type="SMART" id="SM00487">
    <property type="entry name" value="DEXDc"/>
    <property type="match status" value="1"/>
</dbReference>
<feature type="region of interest" description="Disordered" evidence="11">
    <location>
        <begin position="1141"/>
        <end position="1194"/>
    </location>
</feature>
<evidence type="ECO:0000313" key="15">
    <source>
        <dbReference type="EMBL" id="PIK47402.1"/>
    </source>
</evidence>
<keyword evidence="7 15" id="KW-0238">DNA-binding</keyword>
<dbReference type="PANTHER" id="PTHR45623:SF14">
    <property type="entry name" value="CHROMODOMAIN-HELICASE-DNA-BINDING PROTEIN 1"/>
    <property type="match status" value="1"/>
</dbReference>
<feature type="domain" description="Helicase C-terminal" evidence="14">
    <location>
        <begin position="865"/>
        <end position="1016"/>
    </location>
</feature>
<dbReference type="GO" id="GO:0005524">
    <property type="term" value="F:ATP binding"/>
    <property type="evidence" value="ECO:0007669"/>
    <property type="project" value="UniProtKB-KW"/>
</dbReference>
<dbReference type="PROSITE" id="PS51192">
    <property type="entry name" value="HELICASE_ATP_BIND_1"/>
    <property type="match status" value="1"/>
</dbReference>
<dbReference type="Gene3D" id="3.40.50.300">
    <property type="entry name" value="P-loop containing nucleotide triphosphate hydrolases"/>
    <property type="match status" value="1"/>
</dbReference>
<evidence type="ECO:0000256" key="6">
    <source>
        <dbReference type="ARBA" id="ARBA00023015"/>
    </source>
</evidence>
<dbReference type="InterPro" id="IPR027417">
    <property type="entry name" value="P-loop_NTPase"/>
</dbReference>
<dbReference type="InterPro" id="IPR023779">
    <property type="entry name" value="Chromodomain_CS"/>
</dbReference>
<dbReference type="Gene3D" id="3.40.50.10810">
    <property type="entry name" value="Tandem AAA-ATPase domain"/>
    <property type="match status" value="1"/>
</dbReference>
<dbReference type="EMBL" id="MRZV01000582">
    <property type="protein sequence ID" value="PIK47402.1"/>
    <property type="molecule type" value="Genomic_DNA"/>
</dbReference>
<dbReference type="GO" id="GO:0016887">
    <property type="term" value="F:ATP hydrolysis activity"/>
    <property type="evidence" value="ECO:0007669"/>
    <property type="project" value="TreeGrafter"/>
</dbReference>
<feature type="region of interest" description="Disordered" evidence="11">
    <location>
        <begin position="1"/>
        <end position="332"/>
    </location>
</feature>
<dbReference type="InterPro" id="IPR002464">
    <property type="entry name" value="DNA/RNA_helicase_DEAH_CS"/>
</dbReference>
<dbReference type="GO" id="GO:0000785">
    <property type="term" value="C:chromatin"/>
    <property type="evidence" value="ECO:0007669"/>
    <property type="project" value="TreeGrafter"/>
</dbReference>
<dbReference type="STRING" id="307972.A0A2G8KHD3"/>
<proteinExistence type="predicted"/>
<dbReference type="FunFam" id="3.40.50.10810:FF:000007">
    <property type="entry name" value="Chromodomain-helicase-DNA-binding protein 2 isoform 1"/>
    <property type="match status" value="1"/>
</dbReference>
<dbReference type="PROSITE" id="PS51194">
    <property type="entry name" value="HELICASE_CTER"/>
    <property type="match status" value="1"/>
</dbReference>
<keyword evidence="8" id="KW-0804">Transcription</keyword>
<dbReference type="SUPFAM" id="SSF52540">
    <property type="entry name" value="P-loop containing nucleoside triphosphate hydrolases"/>
    <property type="match status" value="2"/>
</dbReference>
<comment type="caution">
    <text evidence="15">The sequence shown here is derived from an EMBL/GenBank/DDBJ whole genome shotgun (WGS) entry which is preliminary data.</text>
</comment>
<comment type="subcellular location">
    <subcellularLocation>
        <location evidence="1">Nucleus</location>
    </subcellularLocation>
</comment>
<dbReference type="PROSITE" id="PS50013">
    <property type="entry name" value="CHROMO_2"/>
    <property type="match status" value="2"/>
</dbReference>
<dbReference type="InterPro" id="IPR023780">
    <property type="entry name" value="Chromo_domain"/>
</dbReference>
<dbReference type="InterPro" id="IPR014001">
    <property type="entry name" value="Helicase_ATP-bd"/>
</dbReference>
<evidence type="ECO:0000259" key="12">
    <source>
        <dbReference type="PROSITE" id="PS50013"/>
    </source>
</evidence>
<feature type="compositionally biased region" description="Basic residues" evidence="11">
    <location>
        <begin position="1181"/>
        <end position="1191"/>
    </location>
</feature>
<dbReference type="Pfam" id="PF00385">
    <property type="entry name" value="Chromo"/>
    <property type="match status" value="2"/>
</dbReference>
<dbReference type="GO" id="GO:0003682">
    <property type="term" value="F:chromatin binding"/>
    <property type="evidence" value="ECO:0007669"/>
    <property type="project" value="TreeGrafter"/>
</dbReference>
<dbReference type="GO" id="GO:0005634">
    <property type="term" value="C:nucleus"/>
    <property type="evidence" value="ECO:0007669"/>
    <property type="project" value="UniProtKB-SubCell"/>
</dbReference>
<dbReference type="Proteomes" id="UP000230750">
    <property type="component" value="Unassembled WGS sequence"/>
</dbReference>
<dbReference type="InterPro" id="IPR000953">
    <property type="entry name" value="Chromo/chromo_shadow_dom"/>
</dbReference>
<gene>
    <name evidence="15" type="ORF">BSL78_15736</name>
</gene>
<feature type="compositionally biased region" description="Low complexity" evidence="11">
    <location>
        <begin position="24"/>
        <end position="46"/>
    </location>
</feature>
<keyword evidence="5" id="KW-0067">ATP-binding</keyword>
<feature type="compositionally biased region" description="Basic and acidic residues" evidence="11">
    <location>
        <begin position="80"/>
        <end position="102"/>
    </location>
</feature>
<dbReference type="InterPro" id="IPR038718">
    <property type="entry name" value="SNF2-like_sf"/>
</dbReference>
<dbReference type="InterPro" id="IPR016197">
    <property type="entry name" value="Chromo-like_dom_sf"/>
</dbReference>
<dbReference type="CDD" id="cd18666">
    <property type="entry name" value="CD1_tandem_CHD1-2_like"/>
    <property type="match status" value="1"/>
</dbReference>
<keyword evidence="3" id="KW-0547">Nucleotide-binding</keyword>
<dbReference type="InterPro" id="IPR049730">
    <property type="entry name" value="SNF2/RAD54-like_C"/>
</dbReference>
<feature type="compositionally biased region" description="Basic and acidic residues" evidence="11">
    <location>
        <begin position="167"/>
        <end position="179"/>
    </location>
</feature>
<evidence type="ECO:0000256" key="2">
    <source>
        <dbReference type="ARBA" id="ARBA00022737"/>
    </source>
</evidence>
<dbReference type="Pfam" id="PF00176">
    <property type="entry name" value="SNF2-rel_dom"/>
    <property type="match status" value="1"/>
</dbReference>
<evidence type="ECO:0000259" key="13">
    <source>
        <dbReference type="PROSITE" id="PS51192"/>
    </source>
</evidence>
<dbReference type="PROSITE" id="PS00598">
    <property type="entry name" value="CHROMO_1"/>
    <property type="match status" value="1"/>
</dbReference>
<keyword evidence="15" id="KW-0347">Helicase</keyword>
<evidence type="ECO:0000256" key="5">
    <source>
        <dbReference type="ARBA" id="ARBA00022840"/>
    </source>
</evidence>
<evidence type="ECO:0000313" key="16">
    <source>
        <dbReference type="Proteomes" id="UP000230750"/>
    </source>
</evidence>
<dbReference type="Gene3D" id="2.40.50.40">
    <property type="match status" value="2"/>
</dbReference>
<dbReference type="Gene3D" id="6.10.140.1440">
    <property type="match status" value="1"/>
</dbReference>
<dbReference type="PANTHER" id="PTHR45623">
    <property type="entry name" value="CHROMODOMAIN-HELICASE-DNA-BINDING PROTEIN 3-RELATED-RELATED"/>
    <property type="match status" value="1"/>
</dbReference>
<dbReference type="GO" id="GO:0004386">
    <property type="term" value="F:helicase activity"/>
    <property type="evidence" value="ECO:0007669"/>
    <property type="project" value="UniProtKB-KW"/>
</dbReference>
<sequence length="1304" mass="150352">MMERMDSESKDEEPSSPVDDHNEVASNSSEVEENTSGNESSASEQQQESHEEASHSGNGEHSEEEPHRDWADENQSNRGSHSEEEKEDEAHSDASVDYRKDSDDDEDGNKENEGEDEADEDEDDDDDAFKNDDDDDDDDDDNNDEDSDDDPPVKKNQNKKKTNKNFTRKESLRDLKGYWEDFPDLYGVRRSSRSRKEVERFTAAPGEENDQPQKEGRKRKNSTSSNKMSKSRGPTGRRPSQNWSKKLSDSSDQEGSSESDFEPNPRRKPVRRGRPVQRRQQPKPSMPPTMVRSQNDTDSSEDTDSSVEEKRSSARSKTAISYKEESADETDSDDIIESTAIREEDDGTEMIEKVLCRLTGKRGITGNMTTIYCIEANGDPNELGEDDTETEMHYLIKWKNWSHLHNTWESVDSIKEQKARGFKKLENFIQREDEVQQWKEKATPEDVEYYECQHEMTMQLFSQYQLVERVIAHTNQKQPGDYPSGYPDYLCKWQGLPYSECTWEDGELISRKFQECIDAYHKRNKSQKIPSRSSKVFKVRPRFVALKEQPTYIGNDEMRLRDYQLDGLNWLAHSWCKENSVILADEMGLGKTIQVISFLSYLYNAHQLYGPFLLVVPLSTMTSWQREFETWSLDINVVVYIGDLNSRNIIREHEWCHNGNRNKLKFNAILTTYEILLKDKSFLGSISWAALMVDEAHRLKNDDSLLYKTLKDFETYHRLLITGTPLQNSLKDLWALLHFIMPQSFPGWDVFEEQFSNADKNGYAQLHKELEPFLLRRVKKDVEKSLPAKVERILRVEMSSIQKQYYKWILTKNFKALNKGNRGNVSLINIVVELKKCCNHPMLVKPDDRNTELVQLIRGSGKMVLLDKLLTRLNERGHRVLIFSQMVRMLDILSEYLEQKHFTFQRLDGSIRGELRKQALDHFNAEGSQDFCFLLSTRAGGLGVNLATADTVIIFDSDWNPQNDIQAMARAHRIGQRNQVNIYRLVTKCSVEEDIIERAKKKMVLDHLVIQRMDTTGRTVLSKSSNPVGNTPFNTDELKVILKFGAEELFKDSDHEDNEEMDIDTILERAETTETEEHMGKGEELLSQFKVASFATMEDDLQDEGKTWEEIIPEDARNKLDEEDKQKEQLELYLPPRIRKQVNRMTYHGSDSETSVVSRKRKRRGSSVTVSESEQSDSEKKVKRPRGRPRTVPRNTIEGFTDAEIRRFVKSYKKFGAPLTRLEAIAGDAGLQEKSQGDLERLGNMLHEGCVRAIEEYEAKQKEDPNFDGKKRGPTLKLSSVTINAPSVMKHEEEYAPLALNPVG</sequence>
<protein>
    <submittedName>
        <fullName evidence="15">Putative chromodomain-helicase-DNA-binding protein 1 isoform X5</fullName>
    </submittedName>
</protein>
<dbReference type="GO" id="GO:0003677">
    <property type="term" value="F:DNA binding"/>
    <property type="evidence" value="ECO:0007669"/>
    <property type="project" value="UniProtKB-KW"/>
</dbReference>
<evidence type="ECO:0000256" key="4">
    <source>
        <dbReference type="ARBA" id="ARBA00022801"/>
    </source>
</evidence>
<dbReference type="GO" id="GO:0042393">
    <property type="term" value="F:histone binding"/>
    <property type="evidence" value="ECO:0007669"/>
    <property type="project" value="TreeGrafter"/>
</dbReference>
<dbReference type="InterPro" id="IPR000330">
    <property type="entry name" value="SNF2_N"/>
</dbReference>
<evidence type="ECO:0000256" key="8">
    <source>
        <dbReference type="ARBA" id="ARBA00023163"/>
    </source>
</evidence>
<dbReference type="GO" id="GO:0034728">
    <property type="term" value="P:nucleosome organization"/>
    <property type="evidence" value="ECO:0007669"/>
    <property type="project" value="TreeGrafter"/>
</dbReference>
<accession>A0A2G8KHD3</accession>
<dbReference type="OrthoDB" id="5857104at2759"/>